<dbReference type="PANTHER" id="PTHR36842">
    <property type="entry name" value="PROTEIN TOLB HOMOLOG"/>
    <property type="match status" value="1"/>
</dbReference>
<dbReference type="Gene3D" id="2.130.10.10">
    <property type="entry name" value="YVTN repeat-like/Quinoprotein amine dehydrogenase"/>
    <property type="match status" value="1"/>
</dbReference>
<dbReference type="AlphaFoldDB" id="A0A2S7KYX3"/>
<dbReference type="InterPro" id="IPR015943">
    <property type="entry name" value="WD40/YVTN_repeat-like_dom_sf"/>
</dbReference>
<accession>A0A2S7KYX3</accession>
<evidence type="ECO:0000313" key="2">
    <source>
        <dbReference type="Proteomes" id="UP000239522"/>
    </source>
</evidence>
<sequence length="290" mass="34352">MWLDDDNFIFNDYDFTHEIYISRIINITTLNDRRIDYPIYDSKDNVAFGLSYKILSEVRPDYGYRCHKYTKSDYANGNIFRVDLNSGEKKDLFFLNEMQSYTDKDVDREWFNHIMISPNGKKIMFLHRWEIKKVKFDALYVADSDGSNLKCISNNGMVSHCFWIDDKTVLGYLRGSNKKDQYYYIDIQNNNHLLVSNQLSDMGDGHPSFCNKKILFDTYPNKSRMKELFVYDIVNDELDKVGEFFESLKYTGETRCDLHPRFSSDGKKIYLDSVHEGSRSLFEIYLDEKK</sequence>
<dbReference type="EMBL" id="MQUA01000013">
    <property type="protein sequence ID" value="PQB07821.1"/>
    <property type="molecule type" value="Genomic_DNA"/>
</dbReference>
<dbReference type="RefSeq" id="WP_104810025.1">
    <property type="nucleotide sequence ID" value="NZ_MQUA01000013.1"/>
</dbReference>
<dbReference type="PANTHER" id="PTHR36842:SF1">
    <property type="entry name" value="PROTEIN TOLB"/>
    <property type="match status" value="1"/>
</dbReference>
<dbReference type="Proteomes" id="UP000239522">
    <property type="component" value="Unassembled WGS sequence"/>
</dbReference>
<proteinExistence type="predicted"/>
<reference evidence="1 2" key="1">
    <citation type="submission" date="2016-11" db="EMBL/GenBank/DDBJ databases">
        <title>Trade-off between light-utilization and light-protection in marine flavobacteria.</title>
        <authorList>
            <person name="Kumagai Y."/>
        </authorList>
    </citation>
    <scope>NUCLEOTIDE SEQUENCE [LARGE SCALE GENOMIC DNA]</scope>
    <source>
        <strain evidence="1 2">ATCC 700397</strain>
    </source>
</reference>
<protein>
    <submittedName>
        <fullName evidence="1">Uncharacterized protein</fullName>
    </submittedName>
</protein>
<dbReference type="SUPFAM" id="SSF69304">
    <property type="entry name" value="Tricorn protease N-terminal domain"/>
    <property type="match status" value="1"/>
</dbReference>
<comment type="caution">
    <text evidence="1">The sequence shown here is derived from an EMBL/GenBank/DDBJ whole genome shotgun (WGS) entry which is preliminary data.</text>
</comment>
<name>A0A2S7KYX3_9FLAO</name>
<dbReference type="OrthoDB" id="5174394at2"/>
<organism evidence="1 2">
    <name type="scientific">Polaribacter filamentus</name>
    <dbReference type="NCBI Taxonomy" id="53483"/>
    <lineage>
        <taxon>Bacteria</taxon>
        <taxon>Pseudomonadati</taxon>
        <taxon>Bacteroidota</taxon>
        <taxon>Flavobacteriia</taxon>
        <taxon>Flavobacteriales</taxon>
        <taxon>Flavobacteriaceae</taxon>
    </lineage>
</organism>
<gene>
    <name evidence="1" type="ORF">BST83_12155</name>
</gene>
<evidence type="ECO:0000313" key="1">
    <source>
        <dbReference type="EMBL" id="PQB07821.1"/>
    </source>
</evidence>
<keyword evidence="2" id="KW-1185">Reference proteome</keyword>